<keyword evidence="1" id="KW-0210">Decarboxylase</keyword>
<keyword evidence="5" id="KW-1185">Reference proteome</keyword>
<dbReference type="Pfam" id="PF02666">
    <property type="entry name" value="PS_Dcarbxylase"/>
    <property type="match status" value="1"/>
</dbReference>
<dbReference type="InterPro" id="IPR003817">
    <property type="entry name" value="PS_Dcarbxylase"/>
</dbReference>
<dbReference type="GeneID" id="136817061"/>
<evidence type="ECO:0000256" key="1">
    <source>
        <dbReference type="ARBA" id="ARBA00022793"/>
    </source>
</evidence>
<reference evidence="4" key="1">
    <citation type="submission" date="2021-01" db="UniProtKB">
        <authorList>
            <consortium name="EnsemblMetazoa"/>
        </authorList>
    </citation>
    <scope>IDENTIFICATION</scope>
</reference>
<keyword evidence="2" id="KW-0456">Lyase</keyword>
<dbReference type="RefSeq" id="XP_066929504.1">
    <property type="nucleotide sequence ID" value="XM_067073403.1"/>
</dbReference>
<dbReference type="GO" id="GO:0006646">
    <property type="term" value="P:phosphatidylethanolamine biosynthetic process"/>
    <property type="evidence" value="ECO:0007669"/>
    <property type="project" value="TreeGrafter"/>
</dbReference>
<organism evidence="4 5">
    <name type="scientific">Clytia hemisphaerica</name>
    <dbReference type="NCBI Taxonomy" id="252671"/>
    <lineage>
        <taxon>Eukaryota</taxon>
        <taxon>Metazoa</taxon>
        <taxon>Cnidaria</taxon>
        <taxon>Hydrozoa</taxon>
        <taxon>Hydroidolina</taxon>
        <taxon>Leptothecata</taxon>
        <taxon>Obeliida</taxon>
        <taxon>Clytiidae</taxon>
        <taxon>Clytia</taxon>
    </lineage>
</organism>
<evidence type="ECO:0000313" key="5">
    <source>
        <dbReference type="Proteomes" id="UP000594262"/>
    </source>
</evidence>
<dbReference type="PANTHER" id="PTHR10067">
    <property type="entry name" value="PHOSPHATIDYLSERINE DECARBOXYLASE"/>
    <property type="match status" value="1"/>
</dbReference>
<sequence length="450" mass="51668">MSTNGEERWQAIKYQPQNQKNFHQWIHQKLRKLKQTHQKSFDVMNKYFPVEKTMTESMEKMTDDDIKVAAKECGFHPSITELLLAIQTDPIIHMFFHHMYEQQTVHLPPGKLCIQSWQEALIVINECINEAIEFDHENPITAPLYCIFSSPIATPVGNTCFLHEKVNALMKEILIEWGKYLTSKSSCYVLTDAPKGWFSIKALEAMPNFNETYVCDPSKPFWGFTSWDDFFVRKFKDGARSVDDEEDDCIIVNPCEATPYKVKWNVKKYDQFWIKEQNYSMEFVLNKNPLAAAFNGGTIYQGLLCATNYHRFHSPVNGIIHHLDLVEGSYFSQPYIEGGYPILRDVLPYLAHVATRGIFYIKADNPNIGLIAFIAVGMTEVSTVEMTVKVGDRVKKGHEIGMFHYGGSNFLLVFRGEVNIKFDDQLLQGLNSGNIKLNKRIGHVLAPEIK</sequence>
<proteinExistence type="predicted"/>
<dbReference type="Proteomes" id="UP000594262">
    <property type="component" value="Unplaced"/>
</dbReference>
<name>A0A7M5XA88_9CNID</name>
<dbReference type="Pfam" id="PF12588">
    <property type="entry name" value="PSDC"/>
    <property type="match status" value="1"/>
</dbReference>
<accession>A0A7M5XA88</accession>
<dbReference type="InterPro" id="IPR022237">
    <property type="entry name" value="PsiD-like"/>
</dbReference>
<evidence type="ECO:0000313" key="4">
    <source>
        <dbReference type="EnsemblMetazoa" id="CLYHEMP019986.1"/>
    </source>
</evidence>
<dbReference type="AlphaFoldDB" id="A0A7M5XA88"/>
<evidence type="ECO:0000259" key="3">
    <source>
        <dbReference type="Pfam" id="PF12588"/>
    </source>
</evidence>
<dbReference type="EnsemblMetazoa" id="CLYHEMT019986.1">
    <property type="protein sequence ID" value="CLYHEMP019986.1"/>
    <property type="gene ID" value="CLYHEMG019986"/>
</dbReference>
<dbReference type="OrthoDB" id="1055148at2759"/>
<evidence type="ECO:0000256" key="2">
    <source>
        <dbReference type="ARBA" id="ARBA00023239"/>
    </source>
</evidence>
<dbReference type="GO" id="GO:0005739">
    <property type="term" value="C:mitochondrion"/>
    <property type="evidence" value="ECO:0007669"/>
    <property type="project" value="TreeGrafter"/>
</dbReference>
<protein>
    <recommendedName>
        <fullName evidence="3">L-tryptophan decarboxylase PsiD-like domain-containing protein</fullName>
    </recommendedName>
</protein>
<dbReference type="GO" id="GO:0004609">
    <property type="term" value="F:phosphatidylserine decarboxylase activity"/>
    <property type="evidence" value="ECO:0007669"/>
    <property type="project" value="InterPro"/>
</dbReference>
<dbReference type="PANTHER" id="PTHR10067:SF9">
    <property type="entry name" value="PHOSPHATIDYLSERINE DECARBOXYLASE FAMILY PROTEIN (AFU_ORTHOLOGUE AFUA_7G01730)"/>
    <property type="match status" value="1"/>
</dbReference>
<feature type="domain" description="L-tryptophan decarboxylase PsiD-like" evidence="3">
    <location>
        <begin position="76"/>
        <end position="206"/>
    </location>
</feature>